<dbReference type="Pfam" id="PF05971">
    <property type="entry name" value="Methyltransf_10"/>
    <property type="match status" value="1"/>
</dbReference>
<gene>
    <name evidence="4" type="ordered locus">zobellia_4630</name>
</gene>
<feature type="compositionally biased region" description="Basic residues" evidence="3">
    <location>
        <begin position="11"/>
        <end position="26"/>
    </location>
</feature>
<evidence type="ECO:0000313" key="5">
    <source>
        <dbReference type="Proteomes" id="UP000008898"/>
    </source>
</evidence>
<dbReference type="HOGENOM" id="CLU_161454_0_0_10"/>
<dbReference type="KEGG" id="zga:ZOBELLIA_4630"/>
<dbReference type="RefSeq" id="WP_013995952.1">
    <property type="nucleotide sequence ID" value="NC_015844.1"/>
</dbReference>
<dbReference type="STRING" id="63186.ZOBELLIA_4630"/>
<evidence type="ECO:0000313" key="4">
    <source>
        <dbReference type="EMBL" id="CAZ98765.1"/>
    </source>
</evidence>
<keyword evidence="2" id="KW-0808">Transferase</keyword>
<dbReference type="Gene3D" id="3.40.50.150">
    <property type="entry name" value="Vaccinia Virus protein VP39"/>
    <property type="match status" value="1"/>
</dbReference>
<dbReference type="PANTHER" id="PTHR13393:SF0">
    <property type="entry name" value="RNA N6-ADENOSINE-METHYLTRANSFERASE METTL16"/>
    <property type="match status" value="1"/>
</dbReference>
<dbReference type="EMBL" id="FP476056">
    <property type="protein sequence ID" value="CAZ98765.1"/>
    <property type="molecule type" value="Genomic_DNA"/>
</dbReference>
<reference evidence="5" key="1">
    <citation type="submission" date="2009-07" db="EMBL/GenBank/DDBJ databases">
        <title>Complete genome sequence of Zobellia galactanivorans Dsij.</title>
        <authorList>
            <consortium name="Genoscope - CEA"/>
        </authorList>
    </citation>
    <scope>NUCLEOTIDE SEQUENCE [LARGE SCALE GENOMIC DNA]</scope>
    <source>
        <strain evidence="5">DSM 12802 / CCUG 47099 / CIP 106680 / NCIMB 13871 / Dsij</strain>
    </source>
</reference>
<dbReference type="GO" id="GO:0052907">
    <property type="term" value="F:23S rRNA (adenine(1618)-N(6))-methyltransferase activity"/>
    <property type="evidence" value="ECO:0007669"/>
    <property type="project" value="TreeGrafter"/>
</dbReference>
<evidence type="ECO:0008006" key="6">
    <source>
        <dbReference type="Google" id="ProtNLM"/>
    </source>
</evidence>
<dbReference type="GO" id="GO:0070475">
    <property type="term" value="P:rRNA base methylation"/>
    <property type="evidence" value="ECO:0007669"/>
    <property type="project" value="TreeGrafter"/>
</dbReference>
<dbReference type="PANTHER" id="PTHR13393">
    <property type="entry name" value="SAM-DEPENDENT METHYLTRANSFERASE"/>
    <property type="match status" value="1"/>
</dbReference>
<accession>G0L4L1</accession>
<feature type="region of interest" description="Disordered" evidence="3">
    <location>
        <begin position="1"/>
        <end position="26"/>
    </location>
</feature>
<dbReference type="AlphaFoldDB" id="G0L4L1"/>
<evidence type="ECO:0000256" key="3">
    <source>
        <dbReference type="SAM" id="MobiDB-lite"/>
    </source>
</evidence>
<dbReference type="InterPro" id="IPR029063">
    <property type="entry name" value="SAM-dependent_MTases_sf"/>
</dbReference>
<protein>
    <recommendedName>
        <fullName evidence="6">DUF890 domain-containing protein</fullName>
    </recommendedName>
</protein>
<dbReference type="Proteomes" id="UP000008898">
    <property type="component" value="Chromosome"/>
</dbReference>
<name>G0L4L1_ZOBGA</name>
<sequence length="127" mass="14781">MQSPFPFFHGRSPKRISKKKKNLSGKKVKTPKLNFSGIGNELIHDGGEARFIENMIWESRKFNKNCYLFSTLVSKESNLRRIYKLLEKVEAHSIKTIPMGTGNKSSRIIAWTFFSEEAQKEWVASRW</sequence>
<evidence type="ECO:0000256" key="1">
    <source>
        <dbReference type="ARBA" id="ARBA00022603"/>
    </source>
</evidence>
<dbReference type="InterPro" id="IPR010286">
    <property type="entry name" value="METTL16/RlmF"/>
</dbReference>
<evidence type="ECO:0000256" key="2">
    <source>
        <dbReference type="ARBA" id="ARBA00022679"/>
    </source>
</evidence>
<keyword evidence="1" id="KW-0489">Methyltransferase</keyword>
<proteinExistence type="predicted"/>
<dbReference type="PATRIC" id="fig|63186.3.peg.4538"/>
<organism evidence="4 5">
    <name type="scientific">Zobellia galactanivorans (strain DSM 12802 / CCUG 47099 / CIP 106680 / NCIMB 13871 / Dsij)</name>
    <dbReference type="NCBI Taxonomy" id="63186"/>
    <lineage>
        <taxon>Bacteria</taxon>
        <taxon>Pseudomonadati</taxon>
        <taxon>Bacteroidota</taxon>
        <taxon>Flavobacteriia</taxon>
        <taxon>Flavobacteriales</taxon>
        <taxon>Flavobacteriaceae</taxon>
        <taxon>Zobellia</taxon>
    </lineage>
</organism>
<reference evidence="4 5" key="2">
    <citation type="journal article" date="2012" name="Environ. Microbiol.">
        <title>Characterization of the first alginolytic operons in a marine bacterium: from their emergence in marine Flavobacteriia to their independent transfers to marine Proteobacteria and human gut Bacteroides.</title>
        <authorList>
            <person name="Thomas F."/>
            <person name="Barbeyron T."/>
            <person name="Tonon T."/>
            <person name="Genicot S."/>
            <person name="Czjzek M."/>
            <person name="Michel G."/>
        </authorList>
    </citation>
    <scope>NUCLEOTIDE SEQUENCE [LARGE SCALE GENOMIC DNA]</scope>
    <source>
        <strain evidence="5">DSM 12802 / CCUG 47099 / CIP 106680 / NCIMB 13871 / Dsij</strain>
    </source>
</reference>
<keyword evidence="5" id="KW-1185">Reference proteome</keyword>